<feature type="compositionally biased region" description="Low complexity" evidence="11">
    <location>
        <begin position="133"/>
        <end position="162"/>
    </location>
</feature>
<dbReference type="InterPro" id="IPR000719">
    <property type="entry name" value="Prot_kinase_dom"/>
</dbReference>
<organism evidence="13 14">
    <name type="scientific">Bursaphelenchus okinawaensis</name>
    <dbReference type="NCBI Taxonomy" id="465554"/>
    <lineage>
        <taxon>Eukaryota</taxon>
        <taxon>Metazoa</taxon>
        <taxon>Ecdysozoa</taxon>
        <taxon>Nematoda</taxon>
        <taxon>Chromadorea</taxon>
        <taxon>Rhabditida</taxon>
        <taxon>Tylenchina</taxon>
        <taxon>Tylenchomorpha</taxon>
        <taxon>Aphelenchoidea</taxon>
        <taxon>Aphelenchoididae</taxon>
        <taxon>Bursaphelenchus</taxon>
    </lineage>
</organism>
<dbReference type="PROSITE" id="PS50011">
    <property type="entry name" value="PROTEIN_KINASE_DOM"/>
    <property type="match status" value="1"/>
</dbReference>
<dbReference type="GO" id="GO:0032968">
    <property type="term" value="P:positive regulation of transcription elongation by RNA polymerase II"/>
    <property type="evidence" value="ECO:0007669"/>
    <property type="project" value="TreeGrafter"/>
</dbReference>
<dbReference type="OrthoDB" id="28397at2759"/>
<feature type="compositionally biased region" description="Basic residues" evidence="11">
    <location>
        <begin position="114"/>
        <end position="128"/>
    </location>
</feature>
<evidence type="ECO:0000259" key="12">
    <source>
        <dbReference type="PROSITE" id="PS50011"/>
    </source>
</evidence>
<evidence type="ECO:0000256" key="4">
    <source>
        <dbReference type="ARBA" id="ARBA00022741"/>
    </source>
</evidence>
<feature type="region of interest" description="Disordered" evidence="11">
    <location>
        <begin position="1"/>
        <end position="169"/>
    </location>
</feature>
<feature type="compositionally biased region" description="Basic and acidic residues" evidence="11">
    <location>
        <begin position="617"/>
        <end position="628"/>
    </location>
</feature>
<proteinExistence type="inferred from homology"/>
<evidence type="ECO:0000256" key="10">
    <source>
        <dbReference type="PROSITE-ProRule" id="PRU10141"/>
    </source>
</evidence>
<dbReference type="InterPro" id="IPR050108">
    <property type="entry name" value="CDK"/>
</dbReference>
<dbReference type="FunFam" id="3.30.200.20:FF:000124">
    <property type="entry name" value="Cyclin-dependent kinase 4"/>
    <property type="match status" value="1"/>
</dbReference>
<dbReference type="AlphaFoldDB" id="A0A811L9S2"/>
<feature type="compositionally biased region" description="Basic residues" evidence="11">
    <location>
        <begin position="37"/>
        <end position="50"/>
    </location>
</feature>
<dbReference type="FunFam" id="1.10.510.10:FF:000415">
    <property type="entry name" value="CMGC/CDK/CRK7 protein kinase, variant"/>
    <property type="match status" value="1"/>
</dbReference>
<evidence type="ECO:0000256" key="2">
    <source>
        <dbReference type="ARBA" id="ARBA00022527"/>
    </source>
</evidence>
<keyword evidence="14" id="KW-1185">Reference proteome</keyword>
<comment type="similarity">
    <text evidence="1">Belongs to the protein kinase superfamily. CMGC Ser/Thr protein kinase family. CDC2/CDKX subfamily.</text>
</comment>
<dbReference type="SMART" id="SM00220">
    <property type="entry name" value="S_TKc"/>
    <property type="match status" value="1"/>
</dbReference>
<feature type="binding site" evidence="10">
    <location>
        <position position="335"/>
    </location>
    <ligand>
        <name>ATP</name>
        <dbReference type="ChEBI" id="CHEBI:30616"/>
    </ligand>
</feature>
<dbReference type="InterPro" id="IPR008271">
    <property type="entry name" value="Ser/Thr_kinase_AS"/>
</dbReference>
<evidence type="ECO:0000313" key="14">
    <source>
        <dbReference type="Proteomes" id="UP000614601"/>
    </source>
</evidence>
<dbReference type="GO" id="GO:0004693">
    <property type="term" value="F:cyclin-dependent protein serine/threonine kinase activity"/>
    <property type="evidence" value="ECO:0007669"/>
    <property type="project" value="UniProtKB-EC"/>
</dbReference>
<evidence type="ECO:0000256" key="11">
    <source>
        <dbReference type="SAM" id="MobiDB-lite"/>
    </source>
</evidence>
<feature type="compositionally biased region" description="Basic and acidic residues" evidence="11">
    <location>
        <begin position="1"/>
        <end position="19"/>
    </location>
</feature>
<evidence type="ECO:0000256" key="6">
    <source>
        <dbReference type="ARBA" id="ARBA00022840"/>
    </source>
</evidence>
<dbReference type="GO" id="GO:0008024">
    <property type="term" value="C:cyclin/CDK positive transcription elongation factor complex"/>
    <property type="evidence" value="ECO:0007669"/>
    <property type="project" value="TreeGrafter"/>
</dbReference>
<dbReference type="PANTHER" id="PTHR24056">
    <property type="entry name" value="CELL DIVISION PROTEIN KINASE"/>
    <property type="match status" value="1"/>
</dbReference>
<feature type="domain" description="Protein kinase" evidence="12">
    <location>
        <begin position="306"/>
        <end position="596"/>
    </location>
</feature>
<feature type="region of interest" description="Disordered" evidence="11">
    <location>
        <begin position="215"/>
        <end position="251"/>
    </location>
</feature>
<feature type="compositionally biased region" description="Low complexity" evidence="11">
    <location>
        <begin position="51"/>
        <end position="72"/>
    </location>
</feature>
<evidence type="ECO:0000256" key="9">
    <source>
        <dbReference type="ARBA" id="ARBA00049280"/>
    </source>
</evidence>
<dbReference type="PROSITE" id="PS00107">
    <property type="entry name" value="PROTEIN_KINASE_ATP"/>
    <property type="match status" value="1"/>
</dbReference>
<dbReference type="PROSITE" id="PS00108">
    <property type="entry name" value="PROTEIN_KINASE_ST"/>
    <property type="match status" value="1"/>
</dbReference>
<comment type="catalytic activity">
    <reaction evidence="7">
        <text>L-threonyl-[protein] + ATP = O-phospho-L-threonyl-[protein] + ADP + H(+)</text>
        <dbReference type="Rhea" id="RHEA:46608"/>
        <dbReference type="Rhea" id="RHEA-COMP:11060"/>
        <dbReference type="Rhea" id="RHEA-COMP:11605"/>
        <dbReference type="ChEBI" id="CHEBI:15378"/>
        <dbReference type="ChEBI" id="CHEBI:30013"/>
        <dbReference type="ChEBI" id="CHEBI:30616"/>
        <dbReference type="ChEBI" id="CHEBI:61977"/>
        <dbReference type="ChEBI" id="CHEBI:456216"/>
        <dbReference type="EC" id="2.7.11.22"/>
    </reaction>
</comment>
<evidence type="ECO:0000256" key="3">
    <source>
        <dbReference type="ARBA" id="ARBA00022679"/>
    </source>
</evidence>
<keyword evidence="2" id="KW-0723">Serine/threonine-protein kinase</keyword>
<evidence type="ECO:0000256" key="1">
    <source>
        <dbReference type="ARBA" id="ARBA00006485"/>
    </source>
</evidence>
<dbReference type="Pfam" id="PF00069">
    <property type="entry name" value="Pkinase"/>
    <property type="match status" value="1"/>
</dbReference>
<gene>
    <name evidence="13" type="ORF">BOKJ2_LOCUS11045</name>
</gene>
<keyword evidence="5" id="KW-0418">Kinase</keyword>
<dbReference type="Proteomes" id="UP000783686">
    <property type="component" value="Unassembled WGS sequence"/>
</dbReference>
<keyword evidence="3" id="KW-0808">Transferase</keyword>
<reference evidence="13" key="1">
    <citation type="submission" date="2020-09" db="EMBL/GenBank/DDBJ databases">
        <authorList>
            <person name="Kikuchi T."/>
        </authorList>
    </citation>
    <scope>NUCLEOTIDE SEQUENCE</scope>
    <source>
        <strain evidence="13">SH1</strain>
    </source>
</reference>
<dbReference type="CDD" id="cd07840">
    <property type="entry name" value="STKc_CDK9_like"/>
    <property type="match status" value="1"/>
</dbReference>
<evidence type="ECO:0000256" key="7">
    <source>
        <dbReference type="ARBA" id="ARBA00047811"/>
    </source>
</evidence>
<dbReference type="EMBL" id="CAJFDH010000005">
    <property type="protein sequence ID" value="CAD5224370.1"/>
    <property type="molecule type" value="Genomic_DNA"/>
</dbReference>
<dbReference type="Gene3D" id="3.30.200.20">
    <property type="entry name" value="Phosphorylase Kinase, domain 1"/>
    <property type="match status" value="1"/>
</dbReference>
<dbReference type="InterPro" id="IPR011009">
    <property type="entry name" value="Kinase-like_dom_sf"/>
</dbReference>
<comment type="catalytic activity">
    <reaction evidence="8">
        <text>L-seryl-[protein] + ATP = O-phospho-L-seryl-[protein] + ADP + H(+)</text>
        <dbReference type="Rhea" id="RHEA:17989"/>
        <dbReference type="Rhea" id="RHEA-COMP:9863"/>
        <dbReference type="Rhea" id="RHEA-COMP:11604"/>
        <dbReference type="ChEBI" id="CHEBI:15378"/>
        <dbReference type="ChEBI" id="CHEBI:29999"/>
        <dbReference type="ChEBI" id="CHEBI:30616"/>
        <dbReference type="ChEBI" id="CHEBI:83421"/>
        <dbReference type="ChEBI" id="CHEBI:456216"/>
        <dbReference type="EC" id="2.7.11.22"/>
    </reaction>
</comment>
<dbReference type="GO" id="GO:0030332">
    <property type="term" value="F:cyclin binding"/>
    <property type="evidence" value="ECO:0007669"/>
    <property type="project" value="TreeGrafter"/>
</dbReference>
<evidence type="ECO:0000313" key="13">
    <source>
        <dbReference type="EMBL" id="CAD5224370.1"/>
    </source>
</evidence>
<comment type="caution">
    <text evidence="13">The sequence shown here is derived from an EMBL/GenBank/DDBJ whole genome shotgun (WGS) entry which is preliminary data.</text>
</comment>
<dbReference type="GO" id="GO:0005524">
    <property type="term" value="F:ATP binding"/>
    <property type="evidence" value="ECO:0007669"/>
    <property type="project" value="UniProtKB-UniRule"/>
</dbReference>
<keyword evidence="4 10" id="KW-0547">Nucleotide-binding</keyword>
<dbReference type="EMBL" id="CAJFCW020000005">
    <property type="protein sequence ID" value="CAG9119828.1"/>
    <property type="molecule type" value="Genomic_DNA"/>
</dbReference>
<name>A0A811L9S2_9BILA</name>
<feature type="compositionally biased region" description="Basic residues" evidence="11">
    <location>
        <begin position="82"/>
        <end position="98"/>
    </location>
</feature>
<protein>
    <recommendedName>
        <fullName evidence="12">Protein kinase domain-containing protein</fullName>
    </recommendedName>
</protein>
<keyword evidence="6 10" id="KW-0067">ATP-binding</keyword>
<feature type="region of interest" description="Disordered" evidence="11">
    <location>
        <begin position="617"/>
        <end position="641"/>
    </location>
</feature>
<dbReference type="SUPFAM" id="SSF56112">
    <property type="entry name" value="Protein kinase-like (PK-like)"/>
    <property type="match status" value="1"/>
</dbReference>
<evidence type="ECO:0000256" key="5">
    <source>
        <dbReference type="ARBA" id="ARBA00022777"/>
    </source>
</evidence>
<dbReference type="GO" id="GO:0008353">
    <property type="term" value="F:RNA polymerase II CTD heptapeptide repeat kinase activity"/>
    <property type="evidence" value="ECO:0007669"/>
    <property type="project" value="UniProtKB-EC"/>
</dbReference>
<dbReference type="Proteomes" id="UP000614601">
    <property type="component" value="Unassembled WGS sequence"/>
</dbReference>
<feature type="compositionally biased region" description="Pro residues" evidence="11">
    <location>
        <begin position="215"/>
        <end position="244"/>
    </location>
</feature>
<accession>A0A811L9S2</accession>
<comment type="catalytic activity">
    <reaction evidence="9">
        <text>[DNA-directed RNA polymerase] + ATP = phospho-[DNA-directed RNA polymerase] + ADP + H(+)</text>
        <dbReference type="Rhea" id="RHEA:10216"/>
        <dbReference type="Rhea" id="RHEA-COMP:11321"/>
        <dbReference type="Rhea" id="RHEA-COMP:11322"/>
        <dbReference type="ChEBI" id="CHEBI:15378"/>
        <dbReference type="ChEBI" id="CHEBI:30616"/>
        <dbReference type="ChEBI" id="CHEBI:43176"/>
        <dbReference type="ChEBI" id="CHEBI:68546"/>
        <dbReference type="ChEBI" id="CHEBI:456216"/>
        <dbReference type="EC" id="2.7.11.23"/>
    </reaction>
</comment>
<sequence length="641" mass="73234">MSPKSRSKEDERRSKEKDSTPSSYHHRSSRHSNDRKRDRKRSRSLKRSRQHTSSPSRRSPSRSRSPLRSSSTRKYRDEENGHRRRHDSKSRSSRHRYGYRATSPRSTTKDYRRRDRHERTRKSRRRSRERPSSSESTESSSSSSASPSPVKNNNNKSNNGPIAVPPPAPPTLVSSTMSYGISNMTTLIKPPVVPLPNFVVNASYVHSATAFQLLPPPPPPPPPGDSIVDLPPPPPPSTPPPPEPPRQHSNQCMNAMSNLLNSKNSQAHFTKHDVMKKLMEQKAVVYKKENIADLPPNWGRMTLSDYDIEVQVGEGTYGQVYKARKGRNGRLVALKKVRLENEKDGFPITAVREIKLLRKLNHENIVKLLDIITESPPENKKDINAFYLVFEYVDHDLNGLLESQLVTFTEQTCASLFKQLLLALQHCHSSNLLHRDLKCANILVNNKGELKLGDFGLARIYTTKSRLYTNRVITLWYRPPELLLGAESYGPSIDIWSAGCILGELFVKKPIFQGQSEAAQMDLIMQTCGCPTPTVWPDVVNLKHYPAFKAKTYFNRTLKNRFAFLPSGALDLFDKCLTLDPSKRPSAEEALFHPWLIDIDPRTCKMQLPQDQDCHEMWSKRNRQEQKDKTRRSQNPPQVYR</sequence>
<dbReference type="PANTHER" id="PTHR24056:SF546">
    <property type="entry name" value="CYCLIN-DEPENDENT KINASE 12"/>
    <property type="match status" value="1"/>
</dbReference>
<evidence type="ECO:0000256" key="8">
    <source>
        <dbReference type="ARBA" id="ARBA00048367"/>
    </source>
</evidence>
<dbReference type="InterPro" id="IPR017441">
    <property type="entry name" value="Protein_kinase_ATP_BS"/>
</dbReference>
<dbReference type="Gene3D" id="1.10.510.10">
    <property type="entry name" value="Transferase(Phosphotransferase) domain 1"/>
    <property type="match status" value="1"/>
</dbReference>